<feature type="compositionally biased region" description="Polar residues" evidence="1">
    <location>
        <begin position="63"/>
        <end position="84"/>
    </location>
</feature>
<dbReference type="Gene3D" id="2.60.40.10">
    <property type="entry name" value="Immunoglobulins"/>
    <property type="match status" value="1"/>
</dbReference>
<dbReference type="AlphaFoldDB" id="A0A9X6NI46"/>
<dbReference type="Proteomes" id="UP000192578">
    <property type="component" value="Unassembled WGS sequence"/>
</dbReference>
<evidence type="ECO:0000256" key="1">
    <source>
        <dbReference type="SAM" id="MobiDB-lite"/>
    </source>
</evidence>
<organism evidence="4 5">
    <name type="scientific">Hypsibius exemplaris</name>
    <name type="common">Freshwater tardigrade</name>
    <dbReference type="NCBI Taxonomy" id="2072580"/>
    <lineage>
        <taxon>Eukaryota</taxon>
        <taxon>Metazoa</taxon>
        <taxon>Ecdysozoa</taxon>
        <taxon>Tardigrada</taxon>
        <taxon>Eutardigrada</taxon>
        <taxon>Parachela</taxon>
        <taxon>Hypsibioidea</taxon>
        <taxon>Hypsibiidae</taxon>
        <taxon>Hypsibius</taxon>
    </lineage>
</organism>
<dbReference type="EMBL" id="MTYJ01000214">
    <property type="protein sequence ID" value="OWA51101.1"/>
    <property type="molecule type" value="Genomic_DNA"/>
</dbReference>
<evidence type="ECO:0000313" key="5">
    <source>
        <dbReference type="Proteomes" id="UP000192578"/>
    </source>
</evidence>
<keyword evidence="2" id="KW-1133">Transmembrane helix</keyword>
<name>A0A9X6NI46_HYPEX</name>
<accession>A0A9X6NI46</accession>
<feature type="signal peptide" evidence="3">
    <location>
        <begin position="1"/>
        <end position="20"/>
    </location>
</feature>
<evidence type="ECO:0000256" key="3">
    <source>
        <dbReference type="SAM" id="SignalP"/>
    </source>
</evidence>
<reference evidence="5" key="1">
    <citation type="submission" date="2017-01" db="EMBL/GenBank/DDBJ databases">
        <title>Comparative genomics of anhydrobiosis in the tardigrade Hypsibius dujardini.</title>
        <authorList>
            <person name="Yoshida Y."/>
            <person name="Koutsovoulos G."/>
            <person name="Laetsch D."/>
            <person name="Stevens L."/>
            <person name="Kumar S."/>
            <person name="Horikawa D."/>
            <person name="Ishino K."/>
            <person name="Komine S."/>
            <person name="Tomita M."/>
            <person name="Blaxter M."/>
            <person name="Arakawa K."/>
        </authorList>
    </citation>
    <scope>NUCLEOTIDE SEQUENCE [LARGE SCALE GENOMIC DNA]</scope>
    <source>
        <strain evidence="5">Z151</strain>
    </source>
</reference>
<keyword evidence="3" id="KW-0732">Signal</keyword>
<evidence type="ECO:0000313" key="4">
    <source>
        <dbReference type="EMBL" id="OWA51101.1"/>
    </source>
</evidence>
<protein>
    <recommendedName>
        <fullName evidence="6">Plexin-B</fullName>
    </recommendedName>
</protein>
<dbReference type="SUPFAM" id="SSF103575">
    <property type="entry name" value="Plexin repeat"/>
    <property type="match status" value="1"/>
</dbReference>
<feature type="chain" id="PRO_5040881505" description="Plexin-B" evidence="3">
    <location>
        <begin position="21"/>
        <end position="654"/>
    </location>
</feature>
<keyword evidence="2" id="KW-0812">Transmembrane</keyword>
<gene>
    <name evidence="4" type="ORF">BV898_15600</name>
</gene>
<evidence type="ECO:0008006" key="6">
    <source>
        <dbReference type="Google" id="ProtNLM"/>
    </source>
</evidence>
<sequence>MHIGAALIVLLQTQMPNAAAAILQTIRKFPLTGDAPESVRFDFRSESYELCFRPPIAPIVLSSDLSDTSRGSISSDEPKSTTCSPPHAYNGTAVLISEERVIGYNASRTAGFFNEKFTPDAYVRTSTMDDSLQADDSPGVIYNSSSQLLSPPCTNEIRTVLAFRHNASSFVVGVSTSKSSDANETGDSGRPTTGLYVVVGQPNAGPNSSFGCLSLEYITGLTCSYPQASSPAGPVVWYDTVTAADVEFDRANADTLTLYAVFAKTVEPSAPRMRLVCSFDIDFVVQDRLSWTEAADRQTKKWQANVLHSALVYSKGEVRSLNAVDVDGSNVLIYRDTQRVHVVSHASFLAEQQQSSPLLILDRDSVTKEEIRGMSAVRSGRVLDVLTNTRLRQIDINPCGNLTTCTQCLTTRMDRGACGWCVLSQRCSILETCFTLKIPAQLQRKYWLKAVSTANESCPEITLLGNHVHTAGAAATASLDRPVQYLLRNFPPLTRHNLSITCSFHLSSSADSAVTVPVDSKGTELFECPLFRQEIFRNHTVNDALMEVELIVSDGRRQITLQRTKLTLSEDNRSDHQSPATMITTAFPPAAIALAIAATVGSCVVFFSITTYRRFREMKASNEDLEGLLRRRLSSEGHISDAAQTAAARLFGDR</sequence>
<evidence type="ECO:0000256" key="2">
    <source>
        <dbReference type="SAM" id="Phobius"/>
    </source>
</evidence>
<dbReference type="InterPro" id="IPR013783">
    <property type="entry name" value="Ig-like_fold"/>
</dbReference>
<comment type="caution">
    <text evidence="4">The sequence shown here is derived from an EMBL/GenBank/DDBJ whole genome shotgun (WGS) entry which is preliminary data.</text>
</comment>
<keyword evidence="5" id="KW-1185">Reference proteome</keyword>
<feature type="region of interest" description="Disordered" evidence="1">
    <location>
        <begin position="63"/>
        <end position="87"/>
    </location>
</feature>
<feature type="transmembrane region" description="Helical" evidence="2">
    <location>
        <begin position="586"/>
        <end position="609"/>
    </location>
</feature>
<keyword evidence="2" id="KW-0472">Membrane</keyword>
<proteinExistence type="predicted"/>